<dbReference type="PANTHER" id="PTHR33108">
    <property type="entry name" value="OS01G0745000 PROTEIN"/>
    <property type="match status" value="1"/>
</dbReference>
<dbReference type="AlphaFoldDB" id="A0A5N5KN10"/>
<accession>A0A5N5KN10</accession>
<organism evidence="1 2">
    <name type="scientific">Salix brachista</name>
    <dbReference type="NCBI Taxonomy" id="2182728"/>
    <lineage>
        <taxon>Eukaryota</taxon>
        <taxon>Viridiplantae</taxon>
        <taxon>Streptophyta</taxon>
        <taxon>Embryophyta</taxon>
        <taxon>Tracheophyta</taxon>
        <taxon>Spermatophyta</taxon>
        <taxon>Magnoliopsida</taxon>
        <taxon>eudicotyledons</taxon>
        <taxon>Gunneridae</taxon>
        <taxon>Pentapetalae</taxon>
        <taxon>rosids</taxon>
        <taxon>fabids</taxon>
        <taxon>Malpighiales</taxon>
        <taxon>Salicaceae</taxon>
        <taxon>Saliceae</taxon>
        <taxon>Salix</taxon>
    </lineage>
</organism>
<keyword evidence="2" id="KW-1185">Reference proteome</keyword>
<proteinExistence type="predicted"/>
<reference evidence="2" key="1">
    <citation type="journal article" date="2019" name="Gigascience">
        <title>De novo genome assembly of the endangered Acer yangbiense, a plant species with extremely small populations endemic to Yunnan Province, China.</title>
        <authorList>
            <person name="Yang J."/>
            <person name="Wariss H.M."/>
            <person name="Tao L."/>
            <person name="Zhang R."/>
            <person name="Yun Q."/>
            <person name="Hollingsworth P."/>
            <person name="Dao Z."/>
            <person name="Luo G."/>
            <person name="Guo H."/>
            <person name="Ma Y."/>
            <person name="Sun W."/>
        </authorList>
    </citation>
    <scope>NUCLEOTIDE SEQUENCE [LARGE SCALE GENOMIC DNA]</scope>
    <source>
        <strain evidence="2">cv. br00</strain>
    </source>
</reference>
<gene>
    <name evidence="1" type="ORF">DKX38_018410</name>
</gene>
<name>A0A5N5KN10_9ROSI</name>
<evidence type="ECO:0000313" key="2">
    <source>
        <dbReference type="Proteomes" id="UP000326939"/>
    </source>
</evidence>
<dbReference type="Pfam" id="PF07911">
    <property type="entry name" value="DUF1677"/>
    <property type="match status" value="1"/>
</dbReference>
<dbReference type="Proteomes" id="UP000326939">
    <property type="component" value="Chromosome 12"/>
</dbReference>
<dbReference type="EMBL" id="VDCV01000012">
    <property type="protein sequence ID" value="KAB5531740.1"/>
    <property type="molecule type" value="Genomic_DNA"/>
</dbReference>
<comment type="caution">
    <text evidence="1">The sequence shown here is derived from an EMBL/GenBank/DDBJ whole genome shotgun (WGS) entry which is preliminary data.</text>
</comment>
<evidence type="ECO:0000313" key="1">
    <source>
        <dbReference type="EMBL" id="KAB5531740.1"/>
    </source>
</evidence>
<sequence length="95" mass="10713">MWEECTLEYIGWVRARFGGVWVCGLCEEAIKDERARFGGGVEVAPRVHATFRETANAGPPIPVAQSIVQLIKKIMCPNFPEAKAYNNLMVKRFEL</sequence>
<dbReference type="InterPro" id="IPR012876">
    <property type="entry name" value="DUF1677_pln"/>
</dbReference>
<dbReference type="PANTHER" id="PTHR33108:SF42">
    <property type="entry name" value="(WILD MALAYSIAN BANANA) HYPOTHETICAL PROTEIN"/>
    <property type="match status" value="1"/>
</dbReference>
<protein>
    <submittedName>
        <fullName evidence="1">Uncharacterized protein</fullName>
    </submittedName>
</protein>